<dbReference type="OrthoDB" id="16659at10239"/>
<name>A0A076G5Y0_9CAUD</name>
<dbReference type="InterPro" id="IPR059028">
    <property type="entry name" value="PhiTE_239"/>
</dbReference>
<keyword evidence="3" id="KW-1185">Reference proteome</keyword>
<sequence length="157" mass="17855">MISSALYFICFAVLLLDNDKGIRAMSVFGMVHIVAENILYWWFCSHIYAFDLSLYLTFCWFLDISLIFFTACALTGWRKKLMLTLSLPVLFCQILVMQFPFILPIALGFTINSSYPTFMEVLLLCAAYKSGTIKELLETSVVVGFIIIARIVPGVNY</sequence>
<keyword evidence="1" id="KW-1133">Transmembrane helix</keyword>
<evidence type="ECO:0000256" key="1">
    <source>
        <dbReference type="SAM" id="Phobius"/>
    </source>
</evidence>
<reference evidence="2 3" key="1">
    <citation type="journal article" date="2015" name="Genome Announc.">
        <title>Genomic Analysis of Broad-Host-Range Enterobacteriophage Av-05.</title>
        <authorList>
            <person name="Amarillas L."/>
            <person name="Lopez-Cuevas O."/>
            <person name="Leon-Felix J."/>
            <person name="Castro-Del Campo N."/>
            <person name="Gerba C.P."/>
            <person name="Chaidez C."/>
        </authorList>
    </citation>
    <scope>NUCLEOTIDE SEQUENCE [LARGE SCALE GENOMIC DNA]</scope>
</reference>
<feature type="transmembrane region" description="Helical" evidence="1">
    <location>
        <begin position="40"/>
        <end position="69"/>
    </location>
</feature>
<evidence type="ECO:0000313" key="2">
    <source>
        <dbReference type="EMBL" id="AII27646.1"/>
    </source>
</evidence>
<keyword evidence="1" id="KW-0812">Transmembrane</keyword>
<accession>A0A076G5Y0</accession>
<keyword evidence="1" id="KW-0472">Membrane</keyword>
<dbReference type="Proteomes" id="UP000028961">
    <property type="component" value="Segment"/>
</dbReference>
<dbReference type="Pfam" id="PF26221">
    <property type="entry name" value="Phage_phiTE_239"/>
    <property type="match status" value="1"/>
</dbReference>
<organism evidence="2 3">
    <name type="scientific">Escherichia phage Av-05</name>
    <dbReference type="NCBI Taxonomy" id="1527519"/>
    <lineage>
        <taxon>Viruses</taxon>
        <taxon>Duplodnaviria</taxon>
        <taxon>Heunggongvirae</taxon>
        <taxon>Uroviricota</taxon>
        <taxon>Caudoviricetes</taxon>
        <taxon>Vequintavirinae</taxon>
        <taxon>Avunavirus</taxon>
        <taxon>Avunavirus Av05</taxon>
    </lineage>
</organism>
<dbReference type="KEGG" id="vg:22475444"/>
<dbReference type="GeneID" id="22475444"/>
<protein>
    <submittedName>
        <fullName evidence="2">Putative membrane protein</fullName>
    </submittedName>
</protein>
<feature type="transmembrane region" description="Helical" evidence="1">
    <location>
        <begin position="81"/>
        <end position="99"/>
    </location>
</feature>
<proteinExistence type="predicted"/>
<dbReference type="EMBL" id="KM190144">
    <property type="protein sequence ID" value="AII27646.1"/>
    <property type="molecule type" value="Genomic_DNA"/>
</dbReference>
<dbReference type="RefSeq" id="YP_009111177.1">
    <property type="nucleotide sequence ID" value="NC_025830.1"/>
</dbReference>
<evidence type="ECO:0000313" key="3">
    <source>
        <dbReference type="Proteomes" id="UP000028961"/>
    </source>
</evidence>
<gene>
    <name evidence="2" type="ORF">Av05_00103</name>
</gene>